<dbReference type="RefSeq" id="WP_084174061.1">
    <property type="nucleotide sequence ID" value="NZ_DUIH01000013.1"/>
</dbReference>
<keyword evidence="1" id="KW-0472">Membrane</keyword>
<reference evidence="2" key="1">
    <citation type="journal article" date="2020" name="bioRxiv">
        <title>A rank-normalized archaeal taxonomy based on genome phylogeny resolves widespread incomplete and uneven classifications.</title>
        <authorList>
            <person name="Rinke C."/>
            <person name="Chuvochina M."/>
            <person name="Mussig A.J."/>
            <person name="Chaumeil P.-A."/>
            <person name="Waite D.W."/>
            <person name="Whitman W.B."/>
            <person name="Parks D.H."/>
            <person name="Hugenholtz P."/>
        </authorList>
    </citation>
    <scope>NUCLEOTIDE SEQUENCE</scope>
    <source>
        <strain evidence="2">UBA12518</strain>
    </source>
</reference>
<dbReference type="AlphaFoldDB" id="A0A832RTA4"/>
<sequence>MMSMDILEGLKSPTLDEDWLKKVVIGGLLSLIPIVNLVVSGYVLRRFRMAAMGEPNLPEWKEWGELFVGGLKLLVVTFVYLFVPILLIMLITGLVTMSAIGLGAGGHAARMLVLSGTFVASVLMVVFALFWPMAAARLAMTDSIYEALRVGDIYHRIRMVLGDYLLTYVVYLLVYVVLVIVYVALMTFPQTLFVGVVLSVFVSFYVYLALASVFGRLYALSEPA</sequence>
<accession>A0A832RTA4</accession>
<dbReference type="EMBL" id="DUIH01000013">
    <property type="protein sequence ID" value="HIH69805.1"/>
    <property type="molecule type" value="Genomic_DNA"/>
</dbReference>
<keyword evidence="1" id="KW-1133">Transmembrane helix</keyword>
<dbReference type="Pfam" id="PF13197">
    <property type="entry name" value="DUF4013"/>
    <property type="match status" value="1"/>
</dbReference>
<proteinExistence type="predicted"/>
<comment type="caution">
    <text evidence="2">The sequence shown here is derived from an EMBL/GenBank/DDBJ whole genome shotgun (WGS) entry which is preliminary data.</text>
</comment>
<feature type="transmembrane region" description="Helical" evidence="1">
    <location>
        <begin position="165"/>
        <end position="185"/>
    </location>
</feature>
<dbReference type="InterPro" id="IPR025098">
    <property type="entry name" value="DUF4013"/>
</dbReference>
<evidence type="ECO:0000256" key="1">
    <source>
        <dbReference type="SAM" id="Phobius"/>
    </source>
</evidence>
<evidence type="ECO:0000313" key="2">
    <source>
        <dbReference type="EMBL" id="HIH69805.1"/>
    </source>
</evidence>
<organism evidence="2 3">
    <name type="scientific">Methermicoccus shengliensis</name>
    <dbReference type="NCBI Taxonomy" id="660064"/>
    <lineage>
        <taxon>Archaea</taxon>
        <taxon>Methanobacteriati</taxon>
        <taxon>Methanobacteriota</taxon>
        <taxon>Stenosarchaea group</taxon>
        <taxon>Methanomicrobia</taxon>
        <taxon>Methanosarcinales</taxon>
        <taxon>Methermicoccaceae</taxon>
        <taxon>Methermicoccus</taxon>
    </lineage>
</organism>
<keyword evidence="1" id="KW-0812">Transmembrane</keyword>
<name>A0A832RTA4_9EURY</name>
<protein>
    <submittedName>
        <fullName evidence="2">DUF4013 domain-containing protein</fullName>
    </submittedName>
</protein>
<feature type="transmembrane region" description="Helical" evidence="1">
    <location>
        <begin position="23"/>
        <end position="45"/>
    </location>
</feature>
<gene>
    <name evidence="2" type="ORF">HA299_04200</name>
</gene>
<feature type="transmembrane region" description="Helical" evidence="1">
    <location>
        <begin position="111"/>
        <end position="131"/>
    </location>
</feature>
<feature type="transmembrane region" description="Helical" evidence="1">
    <location>
        <begin position="191"/>
        <end position="214"/>
    </location>
</feature>
<dbReference type="Proteomes" id="UP000600363">
    <property type="component" value="Unassembled WGS sequence"/>
</dbReference>
<evidence type="ECO:0000313" key="3">
    <source>
        <dbReference type="Proteomes" id="UP000600363"/>
    </source>
</evidence>
<feature type="transmembrane region" description="Helical" evidence="1">
    <location>
        <begin position="66"/>
        <end position="91"/>
    </location>
</feature>